<evidence type="ECO:0000259" key="20">
    <source>
        <dbReference type="PROSITE" id="PS51844"/>
    </source>
</evidence>
<feature type="compositionally biased region" description="Basic and acidic residues" evidence="18">
    <location>
        <begin position="1160"/>
        <end position="1176"/>
    </location>
</feature>
<evidence type="ECO:0000259" key="19">
    <source>
        <dbReference type="PROSITE" id="PS51456"/>
    </source>
</evidence>
<evidence type="ECO:0000256" key="7">
    <source>
        <dbReference type="ARBA" id="ARBA00022840"/>
    </source>
</evidence>
<dbReference type="WBParaSite" id="Pan_g23480.t1">
    <property type="protein sequence ID" value="Pan_g23480.t1"/>
    <property type="gene ID" value="Pan_g23480"/>
</dbReference>
<dbReference type="Gene3D" id="1.20.120.720">
    <property type="entry name" value="Myosin VI head, motor domain, U50 subdomain"/>
    <property type="match status" value="1"/>
</dbReference>
<dbReference type="PROSITE" id="PS51456">
    <property type="entry name" value="MYOSIN_MOTOR"/>
    <property type="match status" value="1"/>
</dbReference>
<dbReference type="FunFam" id="2.30.30.360:FF:000001">
    <property type="entry name" value="Myosin heavy chain"/>
    <property type="match status" value="1"/>
</dbReference>
<evidence type="ECO:0000256" key="14">
    <source>
        <dbReference type="ARBA" id="ARBA00059258"/>
    </source>
</evidence>
<dbReference type="FunFam" id="1.20.120.720:FF:000001">
    <property type="entry name" value="Myosin heavy chain, muscle"/>
    <property type="match status" value="1"/>
</dbReference>
<feature type="domain" description="Myosin motor" evidence="19">
    <location>
        <begin position="107"/>
        <end position="814"/>
    </location>
</feature>
<keyword evidence="3" id="KW-0787">Thick filament</keyword>
<dbReference type="GO" id="GO:0045214">
    <property type="term" value="P:sarcomere organization"/>
    <property type="evidence" value="ECO:0007669"/>
    <property type="project" value="TreeGrafter"/>
</dbReference>
<dbReference type="PRINTS" id="PR00193">
    <property type="entry name" value="MYOSINHEAVY"/>
</dbReference>
<keyword evidence="11" id="KW-0514">Muscle protein</keyword>
<feature type="domain" description="Myosin N-terminal SH3-like" evidence="20">
    <location>
        <begin position="54"/>
        <end position="103"/>
    </location>
</feature>
<evidence type="ECO:0000256" key="15">
    <source>
        <dbReference type="ARBA" id="ARBA00068447"/>
    </source>
</evidence>
<keyword evidence="9 17" id="KW-0518">Myosin</keyword>
<dbReference type="Pfam" id="PF01576">
    <property type="entry name" value="Myosin_tail_1"/>
    <property type="match status" value="1"/>
</dbReference>
<evidence type="ECO:0000256" key="3">
    <source>
        <dbReference type="ARBA" id="ARBA00022433"/>
    </source>
</evidence>
<dbReference type="GO" id="GO:0051015">
    <property type="term" value="F:actin filament binding"/>
    <property type="evidence" value="ECO:0007669"/>
    <property type="project" value="InterPro"/>
</dbReference>
<dbReference type="GO" id="GO:0005863">
    <property type="term" value="C:striated muscle myosin thick filament"/>
    <property type="evidence" value="ECO:0007669"/>
    <property type="project" value="UniProtKB-ARBA"/>
</dbReference>
<keyword evidence="6 17" id="KW-0547">Nucleotide-binding</keyword>
<dbReference type="SUPFAM" id="SSF52540">
    <property type="entry name" value="P-loop containing nucleoside triphosphate hydrolases"/>
    <property type="match status" value="1"/>
</dbReference>
<dbReference type="GO" id="GO:0040011">
    <property type="term" value="P:locomotion"/>
    <property type="evidence" value="ECO:0007669"/>
    <property type="project" value="UniProtKB-ARBA"/>
</dbReference>
<keyword evidence="8" id="KW-0175">Coiled coil</keyword>
<dbReference type="PROSITE" id="PS51844">
    <property type="entry name" value="SH3_LIKE"/>
    <property type="match status" value="1"/>
</dbReference>
<dbReference type="GO" id="GO:0008307">
    <property type="term" value="F:structural constituent of muscle"/>
    <property type="evidence" value="ECO:0007669"/>
    <property type="project" value="UniProtKB-ARBA"/>
</dbReference>
<keyword evidence="10 17" id="KW-0505">Motor protein</keyword>
<dbReference type="InterPro" id="IPR004009">
    <property type="entry name" value="SH3_Myosin"/>
</dbReference>
<dbReference type="SUPFAM" id="SSF90257">
    <property type="entry name" value="Myosin rod fragments"/>
    <property type="match status" value="6"/>
</dbReference>
<dbReference type="Gene3D" id="1.20.58.530">
    <property type="match status" value="1"/>
</dbReference>
<dbReference type="FunFam" id="1.20.5.340:FF:000019">
    <property type="entry name" value="Myosin heavy chain, isoform G"/>
    <property type="match status" value="1"/>
</dbReference>
<sequence>MSHQLDQLDRWKPLVQKKDVRPITMVDAFENDPGYPFLAVSRDERIANTSKPFDSKKNCWIPDPEEGFIRAEIKSATGDQVTVITERGNEVTLKKEEAQEMNPPKYTKTDDMANLTFLNEASVLSNLKDRYSSMMIYTYSGLFCVVINPYKRLPIYTESVIKAYMGKRRNEMPPHLFAVSDEAYRNMVQDKENQSMLITGESGAGKTENTKKVISYFAIVGSTQQSAAEKKEAEGGKKVGTLEEQIVQTNPVLEAFGNAKTVRNNNSSRFGKFIRTHFSGSGKLAGGDIEHYLLEKSRVVRQAPGERAYHIFYQIMSGHDPNLRKKLNLNNDLRYYHFCSQAELTIEGVDDAEEMRLTQEAFDIMAFDDHETADLYANVAGIMHMGEMKFKQRPREEQAEADGDEDAKNAASCFGIDADQFLKALTKPRVRVGTEWVNKGQNLEQVSWAVSGLAKAIYARMFHWLIKRCNKTLDARAIERKFFIGVLDIAGFEIFDLNSFEQIWINFVNEKLQQFFNHHMFVLEQEEYKREGIQWTFIDFGLDLQACIELIEKPLGIISMLDEECIVPKATDMSFVQKLQDQHLGKHPNFQKPKPPKGKQAEAHFSIVHYAGTVRYNATNFLEKNKDPLNDSAVSILKSAHGNQLLLDMWADYVTQEEAAELAKSGQSSGKKKGKSSSFMTVSMMYRESLNNLMSMLYQTHPHFIRCIIPNEKKASGVIDSALVLNQLTCNGVLEGIRICRKGFPNRMIYSDFKHRYAILAAEAAKDSDEKKASMGITDTLVNQSNLTDEEFKIGQTKVFFKAGILARLEDLRDEKLAIIMTAFQSRIRWFLAQADIKRRQQQQAGIKIIHRNIRQWCTLRTWPWFKLYGQVKPMLRAGKDAEELEKVNDKIKSLEEALQKEESQRKELENQVSGLVEEKNSLFLNLEKEKANVAESEEKANKLQSLKNDLDRQLTDLNDQLADFEDRNNDLARARKKTEQEVENLRKAAQELELSLRKAEQEKQSREQQNRSLQDELGNQDENIAKLNKEKKHQEEINRKLVEDLQSEEEKVNHVNKLKQKLEQQLDDLEDVVEREKRAKQELDKQRRKTEGELKVAQENIDELSKQKHDIENNLKKKEAELHQLASRLEDEQSLVGKLQRQIKELTARVAELEEELDAERQSRSKADRSRNELQRELEEISDRLDEAGGATAAQLEVNKKREAELAKLRRDLEESSLNHETQLQSLRKKHTDAVAELSDQVEQLQKLKVKVDKDKAQITRELEDANAQLDGEQRGRQEAEKVAKSLEVQLAEIQTKADEQSRLLNEFASLKARLHNENGDLEHQLEDAENQINNLHRLKSQLTSQLEEARRTADEEARERQAASAQYKNAVHENEALREQLEDEQEAKAESLRQISKLNAEIQQWKARFESEGLVKLEEIEETKRKLSQKVQDLTDANEAANTKISSLEKTRHKLLGEIDDAQVDVERAAAYAASLEKKQKGFDRVVEEWKKKTDDLSNELDAAQRDARNMATDLFKAKTAQDELGEALEATRRENKSLAQEIKDLTDQLGEGGRSVHELQKLVRRLEVEKEEIQHALDEAEAALEAEESKVLRAQVEVSQIRSEIEKRIQEKEEEFENTRKNHQRALESMQATLEAESKGKQEALRIKKKLESDINELEIALDHANKAYADAQKTIKRHQDQIRELQLQVEDEQRQRDDLREQYLNSEKRNALLQSEKEELAQAAEAAERARRAAENDLIELREAVNDLGAQVNSLGGIKRKLEGELQALHAELDEALTELKVADELSKKASGDAARLAEELRQEQEHSQHVDRLRKGLEQQIKEMQVRLDEAEAAALKGGRKIIVKLEERIRSLEQELDGEQRRHQDTDKNYRKVERRVRELDFQVEEDKKNAERLADLIDKLQNKLKVYKRQVEEAEEVAATNLGKYRQLQSALEEAEERADVAENSLSKLRSKNRATASAAPGGLATSASAAVLRSSSFARDY</sequence>
<dbReference type="GO" id="GO:0031033">
    <property type="term" value="P:myosin filament organization"/>
    <property type="evidence" value="ECO:0007669"/>
    <property type="project" value="UniProtKB-ARBA"/>
</dbReference>
<feature type="region of interest" description="Disordered" evidence="18">
    <location>
        <begin position="1352"/>
        <end position="1373"/>
    </location>
</feature>
<reference evidence="22" key="2">
    <citation type="submission" date="2020-10" db="UniProtKB">
        <authorList>
            <consortium name="WormBaseParasite"/>
        </authorList>
    </citation>
    <scope>IDENTIFICATION</scope>
</reference>
<evidence type="ECO:0000256" key="12">
    <source>
        <dbReference type="ARBA" id="ARBA00023203"/>
    </source>
</evidence>
<dbReference type="InterPro" id="IPR027417">
    <property type="entry name" value="P-loop_NTPase"/>
</dbReference>
<dbReference type="SMART" id="SM00242">
    <property type="entry name" value="MYSc"/>
    <property type="match status" value="1"/>
</dbReference>
<dbReference type="Pfam" id="PF02736">
    <property type="entry name" value="Myosin_N"/>
    <property type="match status" value="1"/>
</dbReference>
<dbReference type="InterPro" id="IPR036961">
    <property type="entry name" value="Kinesin_motor_dom_sf"/>
</dbReference>
<keyword evidence="12 17" id="KW-0009">Actin-binding</keyword>
<dbReference type="Gene3D" id="1.10.10.820">
    <property type="match status" value="1"/>
</dbReference>
<feature type="compositionally biased region" description="Basic and acidic residues" evidence="18">
    <location>
        <begin position="1352"/>
        <end position="1363"/>
    </location>
</feature>
<dbReference type="FunFam" id="1.20.5.340:FF:000036">
    <property type="entry name" value="Myosin heavy chain"/>
    <property type="match status" value="1"/>
</dbReference>
<dbReference type="Gene3D" id="1.20.5.370">
    <property type="match status" value="4"/>
</dbReference>
<comment type="function">
    <text evidence="14">Essential for muscle contraction. Involved in ovulation likely by regulating the contraction of gonadal myoepithelial sheath cells.</text>
</comment>
<name>A0A7E4VPY9_PANRE</name>
<feature type="region of interest" description="Disordered" evidence="18">
    <location>
        <begin position="1946"/>
        <end position="1974"/>
    </location>
</feature>
<feature type="compositionally biased region" description="Basic and acidic residues" evidence="18">
    <location>
        <begin position="998"/>
        <end position="1010"/>
    </location>
</feature>
<dbReference type="FunFam" id="1.20.5.370:FF:000009">
    <property type="entry name" value="Myosin heavy chain, isoform G"/>
    <property type="match status" value="1"/>
</dbReference>
<dbReference type="GO" id="GO:0006936">
    <property type="term" value="P:muscle contraction"/>
    <property type="evidence" value="ECO:0007669"/>
    <property type="project" value="UniProtKB-ARBA"/>
</dbReference>
<feature type="binding site" evidence="17">
    <location>
        <begin position="200"/>
        <end position="207"/>
    </location>
    <ligand>
        <name>ATP</name>
        <dbReference type="ChEBI" id="CHEBI:30616"/>
    </ligand>
</feature>
<comment type="subunit">
    <text evidence="13">Muscle myosin is a hexameric protein that consists of 2 heavy chain subunits (MHC), 2 alkali light chain subunits (MLC) and 2 regulatory light chain subunits (MLC-2).</text>
</comment>
<dbReference type="Pfam" id="PF00063">
    <property type="entry name" value="Myosin_head"/>
    <property type="match status" value="1"/>
</dbReference>
<evidence type="ECO:0000313" key="21">
    <source>
        <dbReference type="Proteomes" id="UP000492821"/>
    </source>
</evidence>
<feature type="region of interest" description="Disordered" evidence="18">
    <location>
        <begin position="1615"/>
        <end position="1645"/>
    </location>
</feature>
<dbReference type="InterPro" id="IPR014751">
    <property type="entry name" value="XRCC4-like_C"/>
</dbReference>
<dbReference type="PANTHER" id="PTHR45615">
    <property type="entry name" value="MYOSIN HEAVY CHAIN, NON-MUSCLE"/>
    <property type="match status" value="1"/>
</dbReference>
<evidence type="ECO:0000256" key="17">
    <source>
        <dbReference type="PROSITE-ProRule" id="PRU00782"/>
    </source>
</evidence>
<dbReference type="FunFam" id="1.20.5.370:FF:000010">
    <property type="entry name" value="Myosin heavy chain, isoform G"/>
    <property type="match status" value="1"/>
</dbReference>
<evidence type="ECO:0000256" key="6">
    <source>
        <dbReference type="ARBA" id="ARBA00022741"/>
    </source>
</evidence>
<dbReference type="Gene3D" id="2.30.30.360">
    <property type="entry name" value="Myosin S1 fragment, N-terminal"/>
    <property type="match status" value="1"/>
</dbReference>
<evidence type="ECO:0000256" key="1">
    <source>
        <dbReference type="ARBA" id="ARBA00004161"/>
    </source>
</evidence>
<evidence type="ECO:0000313" key="22">
    <source>
        <dbReference type="WBParaSite" id="Pan_g23480.t1"/>
    </source>
</evidence>
<dbReference type="FunFam" id="1.10.10.820:FF:000001">
    <property type="entry name" value="Myosin heavy chain"/>
    <property type="match status" value="1"/>
</dbReference>
<keyword evidence="4" id="KW-0488">Methylation</keyword>
<evidence type="ECO:0000256" key="18">
    <source>
        <dbReference type="SAM" id="MobiDB-lite"/>
    </source>
</evidence>
<dbReference type="Gene3D" id="1.20.5.340">
    <property type="match status" value="4"/>
</dbReference>
<dbReference type="InterPro" id="IPR008989">
    <property type="entry name" value="Myosin_S1_N"/>
</dbReference>
<dbReference type="FunFam" id="1.20.58.530:FF:000001">
    <property type="entry name" value="Myosin heavy chain"/>
    <property type="match status" value="1"/>
</dbReference>
<dbReference type="FunFam" id="1.20.5.370:FF:000008">
    <property type="entry name" value="Myosin heavy chain"/>
    <property type="match status" value="1"/>
</dbReference>
<dbReference type="FunFam" id="1.20.5.340:FF:000025">
    <property type="entry name" value="Myosin heavy chain, isoform G"/>
    <property type="match status" value="1"/>
</dbReference>
<keyword evidence="21" id="KW-1185">Reference proteome</keyword>
<proteinExistence type="inferred from homology"/>
<evidence type="ECO:0000256" key="2">
    <source>
        <dbReference type="ARBA" id="ARBA00008314"/>
    </source>
</evidence>
<dbReference type="FunFam" id="1.20.5.340:FF:000021">
    <property type="entry name" value="Myosin heavy chain, isoform G"/>
    <property type="match status" value="1"/>
</dbReference>
<protein>
    <recommendedName>
        <fullName evidence="15">Myosin-3</fullName>
    </recommendedName>
    <alternativeName>
        <fullName evidence="16">Myosin heavy chain A</fullName>
    </alternativeName>
</protein>
<evidence type="ECO:0000256" key="10">
    <source>
        <dbReference type="ARBA" id="ARBA00023175"/>
    </source>
</evidence>
<dbReference type="FunFam" id="3.40.850.10:FF:000024">
    <property type="entry name" value="Myosin heavy chain, isoform J"/>
    <property type="match status" value="1"/>
</dbReference>
<dbReference type="SUPFAM" id="SSF57997">
    <property type="entry name" value="Tropomyosin"/>
    <property type="match status" value="1"/>
</dbReference>
<dbReference type="PANTHER" id="PTHR45615:SF7">
    <property type="entry name" value="MYOSIN-3"/>
    <property type="match status" value="1"/>
</dbReference>
<evidence type="ECO:0000256" key="11">
    <source>
        <dbReference type="ARBA" id="ARBA00023179"/>
    </source>
</evidence>
<accession>A0A7E4VPY9</accession>
<organism evidence="21 22">
    <name type="scientific">Panagrellus redivivus</name>
    <name type="common">Microworm</name>
    <dbReference type="NCBI Taxonomy" id="6233"/>
    <lineage>
        <taxon>Eukaryota</taxon>
        <taxon>Metazoa</taxon>
        <taxon>Ecdysozoa</taxon>
        <taxon>Nematoda</taxon>
        <taxon>Chromadorea</taxon>
        <taxon>Rhabditida</taxon>
        <taxon>Tylenchina</taxon>
        <taxon>Panagrolaimomorpha</taxon>
        <taxon>Panagrolaimoidea</taxon>
        <taxon>Panagrolaimidae</taxon>
        <taxon>Panagrellus</taxon>
    </lineage>
</organism>
<reference evidence="21" key="1">
    <citation type="journal article" date="2013" name="Genetics">
        <title>The draft genome and transcriptome of Panagrellus redivivus are shaped by the harsh demands of a free-living lifestyle.</title>
        <authorList>
            <person name="Srinivasan J."/>
            <person name="Dillman A.R."/>
            <person name="Macchietto M.G."/>
            <person name="Heikkinen L."/>
            <person name="Lakso M."/>
            <person name="Fracchia K.M."/>
            <person name="Antoshechkin I."/>
            <person name="Mortazavi A."/>
            <person name="Wong G."/>
            <person name="Sternberg P.W."/>
        </authorList>
    </citation>
    <scope>NUCLEOTIDE SEQUENCE [LARGE SCALE GENOMIC DNA]</scope>
    <source>
        <strain evidence="21">MT8872</strain>
    </source>
</reference>
<evidence type="ECO:0000256" key="16">
    <source>
        <dbReference type="ARBA" id="ARBA00080020"/>
    </source>
</evidence>
<keyword evidence="5" id="KW-0963">Cytoplasm</keyword>
<feature type="region of interest" description="Disordered" evidence="18">
    <location>
        <begin position="1155"/>
        <end position="1176"/>
    </location>
</feature>
<dbReference type="GO" id="GO:0005524">
    <property type="term" value="F:ATP binding"/>
    <property type="evidence" value="ECO:0007669"/>
    <property type="project" value="UniProtKB-UniRule"/>
</dbReference>
<dbReference type="Gene3D" id="3.40.850.10">
    <property type="entry name" value="Kinesin motor domain"/>
    <property type="match status" value="1"/>
</dbReference>
<evidence type="ECO:0000256" key="8">
    <source>
        <dbReference type="ARBA" id="ARBA00023054"/>
    </source>
</evidence>
<evidence type="ECO:0000256" key="5">
    <source>
        <dbReference type="ARBA" id="ARBA00022490"/>
    </source>
</evidence>
<dbReference type="Proteomes" id="UP000492821">
    <property type="component" value="Unassembled WGS sequence"/>
</dbReference>
<dbReference type="InterPro" id="IPR001609">
    <property type="entry name" value="Myosin_head_motor_dom-like"/>
</dbReference>
<comment type="subcellular location">
    <subcellularLocation>
        <location evidence="1">Cytoplasm</location>
        <location evidence="1">Myofibril</location>
        <location evidence="1">Sarcomere</location>
        <location evidence="1">A band</location>
    </subcellularLocation>
</comment>
<evidence type="ECO:0000256" key="9">
    <source>
        <dbReference type="ARBA" id="ARBA00023123"/>
    </source>
</evidence>
<dbReference type="InterPro" id="IPR002928">
    <property type="entry name" value="Myosin_tail"/>
</dbReference>
<dbReference type="FunFam" id="1.20.5.4820:FF:000002">
    <property type="entry name" value="Myosin heavy chain 10"/>
    <property type="match status" value="1"/>
</dbReference>
<evidence type="ECO:0000256" key="4">
    <source>
        <dbReference type="ARBA" id="ARBA00022481"/>
    </source>
</evidence>
<keyword evidence="7 17" id="KW-0067">ATP-binding</keyword>
<dbReference type="GO" id="GO:0000146">
    <property type="term" value="F:microfilament motor activity"/>
    <property type="evidence" value="ECO:0007669"/>
    <property type="project" value="UniProtKB-ARBA"/>
</dbReference>
<dbReference type="Gene3D" id="1.20.5.4820">
    <property type="match status" value="1"/>
</dbReference>
<dbReference type="GO" id="GO:0016460">
    <property type="term" value="C:myosin II complex"/>
    <property type="evidence" value="ECO:0007669"/>
    <property type="project" value="TreeGrafter"/>
</dbReference>
<evidence type="ECO:0000256" key="13">
    <source>
        <dbReference type="ARBA" id="ARBA00038612"/>
    </source>
</evidence>
<dbReference type="GO" id="GO:0031672">
    <property type="term" value="C:A band"/>
    <property type="evidence" value="ECO:0007669"/>
    <property type="project" value="UniProtKB-SubCell"/>
</dbReference>
<feature type="region of interest" description="Disordered" evidence="18">
    <location>
        <begin position="998"/>
        <end position="1022"/>
    </location>
</feature>
<feature type="region of interest" description="Actin-binding" evidence="17">
    <location>
        <begin position="690"/>
        <end position="712"/>
    </location>
</feature>
<dbReference type="CDD" id="cd01377">
    <property type="entry name" value="MYSc_class_II"/>
    <property type="match status" value="1"/>
</dbReference>
<comment type="similarity">
    <text evidence="2 17">Belongs to the TRAFAC class myosin-kinesin ATPase superfamily. Myosin family.</text>
</comment>